<reference evidence="1" key="2">
    <citation type="submission" date="2018-04" db="EMBL/GenBank/DDBJ databases">
        <title>OnivRS2 (Oryza nivara Reference Sequence Version 2).</title>
        <authorList>
            <person name="Zhang J."/>
            <person name="Kudrna D."/>
            <person name="Lee S."/>
            <person name="Talag J."/>
            <person name="Rajasekar S."/>
            <person name="Welchert J."/>
            <person name="Hsing Y.-I."/>
            <person name="Wing R.A."/>
        </authorList>
    </citation>
    <scope>NUCLEOTIDE SEQUENCE [LARGE SCALE GENOMIC DNA]</scope>
    <source>
        <strain evidence="1">SL10</strain>
    </source>
</reference>
<dbReference type="EnsemblPlants" id="ONIVA06G03210.1">
    <property type="protein sequence ID" value="ONIVA06G03210.1"/>
    <property type="gene ID" value="ONIVA06G03210"/>
</dbReference>
<evidence type="ECO:0000313" key="2">
    <source>
        <dbReference type="Proteomes" id="UP000006591"/>
    </source>
</evidence>
<accession>A0A0E0HKR5</accession>
<dbReference type="AlphaFoldDB" id="A0A0E0HKR5"/>
<dbReference type="HOGENOM" id="CLU_2487260_0_0_1"/>
<dbReference type="Proteomes" id="UP000006591">
    <property type="component" value="Chromosome 6"/>
</dbReference>
<protein>
    <submittedName>
        <fullName evidence="1">Uncharacterized protein</fullName>
    </submittedName>
</protein>
<sequence>MPMNPSLSVFHATMLGIMMTKTMQNPNANPNRALKYVSKSKFSLCFLLWYKQLLDSGGPHRPALPKYVLSAKVSSPFPNGIAPERSL</sequence>
<organism evidence="1">
    <name type="scientific">Oryza nivara</name>
    <name type="common">Indian wild rice</name>
    <name type="synonym">Oryza sativa f. spontanea</name>
    <dbReference type="NCBI Taxonomy" id="4536"/>
    <lineage>
        <taxon>Eukaryota</taxon>
        <taxon>Viridiplantae</taxon>
        <taxon>Streptophyta</taxon>
        <taxon>Embryophyta</taxon>
        <taxon>Tracheophyta</taxon>
        <taxon>Spermatophyta</taxon>
        <taxon>Magnoliopsida</taxon>
        <taxon>Liliopsida</taxon>
        <taxon>Poales</taxon>
        <taxon>Poaceae</taxon>
        <taxon>BOP clade</taxon>
        <taxon>Oryzoideae</taxon>
        <taxon>Oryzeae</taxon>
        <taxon>Oryzinae</taxon>
        <taxon>Oryza</taxon>
    </lineage>
</organism>
<proteinExistence type="predicted"/>
<keyword evidence="2" id="KW-1185">Reference proteome</keyword>
<evidence type="ECO:0000313" key="1">
    <source>
        <dbReference type="EnsemblPlants" id="ONIVA06G03210.1"/>
    </source>
</evidence>
<dbReference type="Gramene" id="ONIVA06G03210.1">
    <property type="protein sequence ID" value="ONIVA06G03210.1"/>
    <property type="gene ID" value="ONIVA06G03210"/>
</dbReference>
<name>A0A0E0HKR5_ORYNI</name>
<reference evidence="1" key="1">
    <citation type="submission" date="2015-04" db="UniProtKB">
        <authorList>
            <consortium name="EnsemblPlants"/>
        </authorList>
    </citation>
    <scope>IDENTIFICATION</scope>
    <source>
        <strain evidence="1">SL10</strain>
    </source>
</reference>